<dbReference type="CDD" id="cd18791">
    <property type="entry name" value="SF2_C_RHA"/>
    <property type="match status" value="1"/>
</dbReference>
<dbReference type="PROSITE" id="PS51192">
    <property type="entry name" value="HELICASE_ATP_BIND_1"/>
    <property type="match status" value="1"/>
</dbReference>
<evidence type="ECO:0000256" key="6">
    <source>
        <dbReference type="ARBA" id="ARBA00022801"/>
    </source>
</evidence>
<dbReference type="SMART" id="SM00847">
    <property type="entry name" value="HA2"/>
    <property type="match status" value="1"/>
</dbReference>
<evidence type="ECO:0000313" key="16">
    <source>
        <dbReference type="Proteomes" id="UP000620104"/>
    </source>
</evidence>
<feature type="region of interest" description="Disordered" evidence="12">
    <location>
        <begin position="210"/>
        <end position="236"/>
    </location>
</feature>
<dbReference type="PANTHER" id="PTHR18934:SF145">
    <property type="entry name" value="ATP-DEPENDENT RNA HELICASE DHX57-RELATED"/>
    <property type="match status" value="1"/>
</dbReference>
<dbReference type="Gene3D" id="3.40.50.300">
    <property type="entry name" value="P-loop containing nucleotide triphosphate hydrolases"/>
    <property type="match status" value="2"/>
</dbReference>
<dbReference type="GO" id="GO:0005524">
    <property type="term" value="F:ATP binding"/>
    <property type="evidence" value="ECO:0007669"/>
    <property type="project" value="UniProtKB-KW"/>
</dbReference>
<protein>
    <recommendedName>
        <fullName evidence="2">RNA helicase</fullName>
        <ecNumber evidence="2">3.6.4.13</ecNumber>
    </recommendedName>
</protein>
<dbReference type="Gene3D" id="1.20.120.1080">
    <property type="match status" value="1"/>
</dbReference>
<dbReference type="CDD" id="cd17917">
    <property type="entry name" value="DEXHc_RHA-like"/>
    <property type="match status" value="1"/>
</dbReference>
<feature type="region of interest" description="Disordered" evidence="12">
    <location>
        <begin position="650"/>
        <end position="677"/>
    </location>
</feature>
<name>A0A8H3TZP8_9TREE</name>
<keyword evidence="10" id="KW-0809">Transit peptide</keyword>
<gene>
    <name evidence="15" type="ORF">NliqN6_6258</name>
</gene>
<dbReference type="FunFam" id="3.40.50.300:FF:000819">
    <property type="entry name" value="ATP dependent RNA helicase, putative"/>
    <property type="match status" value="1"/>
</dbReference>
<dbReference type="SMART" id="SM00487">
    <property type="entry name" value="DEXDc"/>
    <property type="match status" value="1"/>
</dbReference>
<reference evidence="15" key="1">
    <citation type="submission" date="2020-07" db="EMBL/GenBank/DDBJ databases">
        <title>Draft Genome Sequence of a Deep-Sea Yeast, Naganishia (Cryptococcus) liquefaciens strain N6.</title>
        <authorList>
            <person name="Han Y.W."/>
            <person name="Kajitani R."/>
            <person name="Morimoto H."/>
            <person name="Parhat M."/>
            <person name="Tsubouchi H."/>
            <person name="Bakenova O."/>
            <person name="Ogata M."/>
            <person name="Argunhan B."/>
            <person name="Aoki R."/>
            <person name="Kajiwara S."/>
            <person name="Itoh T."/>
            <person name="Iwasaki H."/>
        </authorList>
    </citation>
    <scope>NUCLEOTIDE SEQUENCE</scope>
    <source>
        <strain evidence="15">N6</strain>
    </source>
</reference>
<evidence type="ECO:0000256" key="5">
    <source>
        <dbReference type="ARBA" id="ARBA00022741"/>
    </source>
</evidence>
<keyword evidence="7" id="KW-0347">Helicase</keyword>
<evidence type="ECO:0000256" key="11">
    <source>
        <dbReference type="ARBA" id="ARBA00047984"/>
    </source>
</evidence>
<feature type="domain" description="Helicase ATP-binding" evidence="13">
    <location>
        <begin position="429"/>
        <end position="607"/>
    </location>
</feature>
<dbReference type="Pfam" id="PF00271">
    <property type="entry name" value="Helicase_C"/>
    <property type="match status" value="1"/>
</dbReference>
<evidence type="ECO:0000256" key="7">
    <source>
        <dbReference type="ARBA" id="ARBA00022806"/>
    </source>
</evidence>
<dbReference type="InterPro" id="IPR001650">
    <property type="entry name" value="Helicase_C-like"/>
</dbReference>
<dbReference type="InterPro" id="IPR007502">
    <property type="entry name" value="Helicase-assoc_dom"/>
</dbReference>
<evidence type="ECO:0000256" key="3">
    <source>
        <dbReference type="ARBA" id="ARBA00022528"/>
    </source>
</evidence>
<dbReference type="FunFam" id="3.40.50.300:FF:000500">
    <property type="entry name" value="ATP-dependent RNA helicase DHX29"/>
    <property type="match status" value="1"/>
</dbReference>
<keyword evidence="16" id="KW-1185">Reference proteome</keyword>
<comment type="subcellular location">
    <subcellularLocation>
        <location evidence="1">Plastid</location>
        <location evidence="1">Chloroplast</location>
    </subcellularLocation>
</comment>
<feature type="compositionally biased region" description="Acidic residues" evidence="12">
    <location>
        <begin position="650"/>
        <end position="665"/>
    </location>
</feature>
<accession>A0A8H3TZP8</accession>
<feature type="region of interest" description="Disordered" evidence="12">
    <location>
        <begin position="162"/>
        <end position="196"/>
    </location>
</feature>
<dbReference type="EMBL" id="BLZA01000049">
    <property type="protein sequence ID" value="GHJ89856.1"/>
    <property type="molecule type" value="Genomic_DNA"/>
</dbReference>
<evidence type="ECO:0000256" key="8">
    <source>
        <dbReference type="ARBA" id="ARBA00022840"/>
    </source>
</evidence>
<dbReference type="InterPro" id="IPR027417">
    <property type="entry name" value="P-loop_NTPase"/>
</dbReference>
<evidence type="ECO:0000256" key="12">
    <source>
        <dbReference type="SAM" id="MobiDB-lite"/>
    </source>
</evidence>
<feature type="compositionally biased region" description="Polar residues" evidence="12">
    <location>
        <begin position="21"/>
        <end position="40"/>
    </location>
</feature>
<dbReference type="EC" id="3.6.4.13" evidence="2"/>
<evidence type="ECO:0000259" key="13">
    <source>
        <dbReference type="PROSITE" id="PS51192"/>
    </source>
</evidence>
<dbReference type="GO" id="GO:0016787">
    <property type="term" value="F:hydrolase activity"/>
    <property type="evidence" value="ECO:0007669"/>
    <property type="project" value="UniProtKB-KW"/>
</dbReference>
<evidence type="ECO:0000256" key="10">
    <source>
        <dbReference type="ARBA" id="ARBA00022946"/>
    </source>
</evidence>
<dbReference type="Pfam" id="PF21010">
    <property type="entry name" value="HA2_C"/>
    <property type="match status" value="1"/>
</dbReference>
<dbReference type="GO" id="GO:0003723">
    <property type="term" value="F:RNA binding"/>
    <property type="evidence" value="ECO:0007669"/>
    <property type="project" value="UniProtKB-KW"/>
</dbReference>
<dbReference type="Proteomes" id="UP000620104">
    <property type="component" value="Unassembled WGS sequence"/>
</dbReference>
<dbReference type="InterPro" id="IPR014001">
    <property type="entry name" value="Helicase_ATP-bd"/>
</dbReference>
<dbReference type="FunFam" id="1.20.120.1080:FF:000002">
    <property type="entry name" value="Putative ATP-dependent RNA helicase DHX36"/>
    <property type="match status" value="1"/>
</dbReference>
<comment type="catalytic activity">
    <reaction evidence="11">
        <text>ATP + H2O = ADP + phosphate + H(+)</text>
        <dbReference type="Rhea" id="RHEA:13065"/>
        <dbReference type="ChEBI" id="CHEBI:15377"/>
        <dbReference type="ChEBI" id="CHEBI:15378"/>
        <dbReference type="ChEBI" id="CHEBI:30616"/>
        <dbReference type="ChEBI" id="CHEBI:43474"/>
        <dbReference type="ChEBI" id="CHEBI:456216"/>
        <dbReference type="EC" id="3.6.4.13"/>
    </reaction>
</comment>
<keyword evidence="5" id="KW-0547">Nucleotide-binding</keyword>
<keyword evidence="8" id="KW-0067">ATP-binding</keyword>
<keyword evidence="4" id="KW-0934">Plastid</keyword>
<evidence type="ECO:0000256" key="2">
    <source>
        <dbReference type="ARBA" id="ARBA00012552"/>
    </source>
</evidence>
<dbReference type="Pfam" id="PF00270">
    <property type="entry name" value="DEAD"/>
    <property type="match status" value="1"/>
</dbReference>
<dbReference type="GO" id="GO:0003724">
    <property type="term" value="F:RNA helicase activity"/>
    <property type="evidence" value="ECO:0007669"/>
    <property type="project" value="UniProtKB-EC"/>
</dbReference>
<feature type="compositionally biased region" description="Polar residues" evidence="12">
    <location>
        <begin position="170"/>
        <end position="196"/>
    </location>
</feature>
<proteinExistence type="predicted"/>
<feature type="region of interest" description="Disordered" evidence="12">
    <location>
        <begin position="1"/>
        <end position="68"/>
    </location>
</feature>
<dbReference type="Pfam" id="PF07717">
    <property type="entry name" value="OB_NTP_bind"/>
    <property type="match status" value="1"/>
</dbReference>
<feature type="domain" description="Helicase C-terminal" evidence="14">
    <location>
        <begin position="697"/>
        <end position="875"/>
    </location>
</feature>
<evidence type="ECO:0000256" key="9">
    <source>
        <dbReference type="ARBA" id="ARBA00022884"/>
    </source>
</evidence>
<evidence type="ECO:0000259" key="14">
    <source>
        <dbReference type="PROSITE" id="PS51194"/>
    </source>
</evidence>
<dbReference type="PROSITE" id="PS51194">
    <property type="entry name" value="HELICASE_CTER"/>
    <property type="match status" value="1"/>
</dbReference>
<keyword evidence="3" id="KW-0150">Chloroplast</keyword>
<evidence type="ECO:0000256" key="4">
    <source>
        <dbReference type="ARBA" id="ARBA00022640"/>
    </source>
</evidence>
<dbReference type="InterPro" id="IPR011545">
    <property type="entry name" value="DEAD/DEAH_box_helicase_dom"/>
</dbReference>
<dbReference type="OrthoDB" id="5600252at2759"/>
<sequence length="1244" mass="138438">MFRRGDQDTDSSSDEAVRVSVTAQPMISTPSPLDQGSDSDNASEDGGDLFGNMLDLPAAGDEDDAPANTTTVVNLREFPLPKHLPSAFALPKKLLSDLVLSRKATAPSKPIVSGRLSEPEPRMVVTTFEYREIGRGSRLKRCRLEIGFTPEGKSIAKGNRHVSAVPRGNGINSSDVSHSVSGIATPASSSATMGQLSKLQTDVDSISLSTLQKEKGSAEEAETTAKTSTLPSLPPPAPPLLDDYSYMIQMESVGCPSTTEAENYVALIALHEFTTSTNHSLMATTKSANLGISSLTSPTSVALRMEYPPVNARNLPVPYRDLWDELEAIRKLQEDEESRELWKGLDEVLKTQSTVDSAKEGKSDKSIESVALPKDITKRRRHDQGQPREMAFDQRIQEDWQRRYQSSAYQKMREQRQTLPIADYREEIVKTLEDNQVVVLVGETGCGKSTQLPSFILEEHLSRGLPCKIYVTEPRRISAISLAERVSKELGDTGVSGSEQGGLVGYSIRLESKIGRNTRLAFVTNGIALRMLESSAGSDGQAGSFDEVTHLIVDEVHERSIDSDFLLIVLKSLIQERKDLKIILMSATVNAEKICSYFDDCPFIKVPGRTYPVQVNYLEDAVEMTRYFIGANSPYAIRDNRNRKQLEWSEEMTNNDDEDDAETDQPTDPMKLSSSSYSKETVQTVNLLDPRQIPYELIMRLLEYLCLEMNSSYAQAILIFLPGINEIRRLHDLIMDHNKLGNALYYKIYPLHSTISSENQGAVFDIPPEGMRKIVLSTNIAETGVTIPDITCVIDTGKHREMRYDEKRSISRLQETFIAKSNAAQRRGRAGRVQEGLAFHLFTKARHDTQLADHPLPEMLRLSLQDLALRIKILKVKVGSSIADGLSKALDPPSPVNVARAVASLVEVKALTSNEDITPMGLLLSRLPVDVHLGKFLLLAALFKCLDPALTIAATLNSKSPFVAPFGREQEADTIKQSFKKGNSDFLTIANVFAAWRRMSDNPNAARVFCRRNFLSQQTLQQIEELRQQLYSYLVDTGFVKVSPGEKEAIARARYRKGFRTVFVPISKELNENAEDENMVNAALVAGLYPKILVVEGGNGLKTLSNNQVISVHPSSVNFRTRVSDFETNHLVYYTIMQSRKLYAWETSPVDDMALFLLCGEIVECKTWASIALIDRKIKFNMPPLTILAMQRLRSEFNACLSQRMTGIPLTPAQDKWFDLGLRCIMKTIEEEDDAAKIRISTSK</sequence>
<evidence type="ECO:0000256" key="1">
    <source>
        <dbReference type="ARBA" id="ARBA00004229"/>
    </source>
</evidence>
<keyword evidence="6" id="KW-0378">Hydrolase</keyword>
<comment type="caution">
    <text evidence="15">The sequence shown here is derived from an EMBL/GenBank/DDBJ whole genome shotgun (WGS) entry which is preliminary data.</text>
</comment>
<dbReference type="InterPro" id="IPR011709">
    <property type="entry name" value="DEAD-box_helicase_OB_fold"/>
</dbReference>
<dbReference type="AlphaFoldDB" id="A0A8H3TZP8"/>
<organism evidence="15 16">
    <name type="scientific">Naganishia liquefaciens</name>
    <dbReference type="NCBI Taxonomy" id="104408"/>
    <lineage>
        <taxon>Eukaryota</taxon>
        <taxon>Fungi</taxon>
        <taxon>Dikarya</taxon>
        <taxon>Basidiomycota</taxon>
        <taxon>Agaricomycotina</taxon>
        <taxon>Tremellomycetes</taxon>
        <taxon>Filobasidiales</taxon>
        <taxon>Filobasidiaceae</taxon>
        <taxon>Naganishia</taxon>
    </lineage>
</organism>
<keyword evidence="9" id="KW-0694">RNA-binding</keyword>
<dbReference type="PANTHER" id="PTHR18934">
    <property type="entry name" value="ATP-DEPENDENT RNA HELICASE"/>
    <property type="match status" value="1"/>
</dbReference>
<evidence type="ECO:0000313" key="15">
    <source>
        <dbReference type="EMBL" id="GHJ89856.1"/>
    </source>
</evidence>
<dbReference type="SMART" id="SM00490">
    <property type="entry name" value="HELICc"/>
    <property type="match status" value="1"/>
</dbReference>
<dbReference type="SUPFAM" id="SSF52540">
    <property type="entry name" value="P-loop containing nucleoside triphosphate hydrolases"/>
    <property type="match status" value="1"/>
</dbReference>